<evidence type="ECO:0000313" key="2">
    <source>
        <dbReference type="Proteomes" id="UP000184476"/>
    </source>
</evidence>
<keyword evidence="2" id="KW-1185">Reference proteome</keyword>
<protein>
    <submittedName>
        <fullName evidence="1">Uncharacterized protein</fullName>
    </submittedName>
</protein>
<name>A0A1M5B4A6_9BACL</name>
<accession>A0A1M5B4A6</accession>
<dbReference type="AlphaFoldDB" id="A0A1M5B4A6"/>
<proteinExistence type="predicted"/>
<dbReference type="EMBL" id="FQVL01000018">
    <property type="protein sequence ID" value="SHF37285.1"/>
    <property type="molecule type" value="Genomic_DNA"/>
</dbReference>
<dbReference type="RefSeq" id="WP_073158005.1">
    <property type="nucleotide sequence ID" value="NZ_FQVL01000018.1"/>
</dbReference>
<sequence>MTSLDPLEEPEPFRDVARIQAYRKEHGESTVPVDFIGKQGEKYFGEIEDERGYTKSSISPKINS</sequence>
<dbReference type="Proteomes" id="UP000184476">
    <property type="component" value="Unassembled WGS sequence"/>
</dbReference>
<reference evidence="1 2" key="1">
    <citation type="submission" date="2016-11" db="EMBL/GenBank/DDBJ databases">
        <authorList>
            <person name="Jaros S."/>
            <person name="Januszkiewicz K."/>
            <person name="Wedrychowicz H."/>
        </authorList>
    </citation>
    <scope>NUCLEOTIDE SEQUENCE [LARGE SCALE GENOMIC DNA]</scope>
    <source>
        <strain evidence="1 2">DSM 44666</strain>
    </source>
</reference>
<organism evidence="1 2">
    <name type="scientific">Seinonella peptonophila</name>
    <dbReference type="NCBI Taxonomy" id="112248"/>
    <lineage>
        <taxon>Bacteria</taxon>
        <taxon>Bacillati</taxon>
        <taxon>Bacillota</taxon>
        <taxon>Bacilli</taxon>
        <taxon>Bacillales</taxon>
        <taxon>Thermoactinomycetaceae</taxon>
        <taxon>Seinonella</taxon>
    </lineage>
</organism>
<dbReference type="STRING" id="112248.SAMN05444392_11816"/>
<gene>
    <name evidence="1" type="ORF">SAMN05444392_11816</name>
</gene>
<evidence type="ECO:0000313" key="1">
    <source>
        <dbReference type="EMBL" id="SHF37285.1"/>
    </source>
</evidence>